<dbReference type="EMBL" id="JACOOR010000006">
    <property type="protein sequence ID" value="MBC5660375.1"/>
    <property type="molecule type" value="Genomic_DNA"/>
</dbReference>
<keyword evidence="3" id="KW-1185">Reference proteome</keyword>
<gene>
    <name evidence="2" type="ORF">H8S44_11400</name>
</gene>
<name>A0A923LD14_9FIRM</name>
<dbReference type="SUPFAM" id="SSF55729">
    <property type="entry name" value="Acyl-CoA N-acyltransferases (Nat)"/>
    <property type="match status" value="2"/>
</dbReference>
<dbReference type="AlphaFoldDB" id="A0A923LD14"/>
<evidence type="ECO:0000313" key="2">
    <source>
        <dbReference type="EMBL" id="MBC5660375.1"/>
    </source>
</evidence>
<organism evidence="2 3">
    <name type="scientific">Anaerosacchariphilus hominis</name>
    <dbReference type="NCBI Taxonomy" id="2763017"/>
    <lineage>
        <taxon>Bacteria</taxon>
        <taxon>Bacillati</taxon>
        <taxon>Bacillota</taxon>
        <taxon>Clostridia</taxon>
        <taxon>Lachnospirales</taxon>
        <taxon>Lachnospiraceae</taxon>
        <taxon>Anaerosacchariphilus</taxon>
    </lineage>
</organism>
<protein>
    <submittedName>
        <fullName evidence="2">DUF2156 domain-containing protein</fullName>
    </submittedName>
</protein>
<dbReference type="Pfam" id="PF09924">
    <property type="entry name" value="LPG_synthase_C"/>
    <property type="match status" value="1"/>
</dbReference>
<evidence type="ECO:0000313" key="3">
    <source>
        <dbReference type="Proteomes" id="UP000649345"/>
    </source>
</evidence>
<reference evidence="2" key="1">
    <citation type="submission" date="2020-08" db="EMBL/GenBank/DDBJ databases">
        <title>Genome public.</title>
        <authorList>
            <person name="Liu C."/>
            <person name="Sun Q."/>
        </authorList>
    </citation>
    <scope>NUCLEOTIDE SEQUENCE</scope>
    <source>
        <strain evidence="2">NSJ-68</strain>
    </source>
</reference>
<dbReference type="RefSeq" id="WP_186872392.1">
    <property type="nucleotide sequence ID" value="NZ_JACOOR010000006.1"/>
</dbReference>
<dbReference type="Gene3D" id="3.40.630.30">
    <property type="match status" value="1"/>
</dbReference>
<dbReference type="PANTHER" id="PTHR41373">
    <property type="entry name" value="DUF2156 DOMAIN-CONTAINING PROTEIN"/>
    <property type="match status" value="1"/>
</dbReference>
<dbReference type="PANTHER" id="PTHR41373:SF1">
    <property type="entry name" value="PHOSPHATIDYLGLYCEROL LYSYLTRANSFERASE C-TERMINAL DOMAIN-CONTAINING PROTEIN"/>
    <property type="match status" value="1"/>
</dbReference>
<dbReference type="InterPro" id="IPR016181">
    <property type="entry name" value="Acyl_CoA_acyltransferase"/>
</dbReference>
<dbReference type="InterPro" id="IPR024320">
    <property type="entry name" value="LPG_synthase_C"/>
</dbReference>
<dbReference type="InterPro" id="IPR016732">
    <property type="entry name" value="UCP018688"/>
</dbReference>
<evidence type="ECO:0000259" key="1">
    <source>
        <dbReference type="Pfam" id="PF09924"/>
    </source>
</evidence>
<proteinExistence type="predicted"/>
<comment type="caution">
    <text evidence="2">The sequence shown here is derived from an EMBL/GenBank/DDBJ whole genome shotgun (WGS) entry which is preliminary data.</text>
</comment>
<feature type="domain" description="Phosphatidylglycerol lysyltransferase C-terminal" evidence="1">
    <location>
        <begin position="25"/>
        <end position="287"/>
    </location>
</feature>
<dbReference type="Proteomes" id="UP000649345">
    <property type="component" value="Unassembled WGS sequence"/>
</dbReference>
<sequence>MELKMKRPEMEDRELLNRYLSYADTRSCEMVFGNIYLWSRFYNTGFAIVEDNLVFGEVDGVYSYTFPVGPGDKKKTVDALMEHCKENGEIFQLHNITREDFAKLEELYPGRFEIRYDRDYADYVYETEKLAKLSGKKYHSKKNHVNKFMSLYGDWAYEPITKANVEECFRMVLEWRHENGCDRDEEKNAEICVAQNALRLYEELGFKGGALRVNGKIVAYTIGEPGIKKDTMIVHIEKALAEVQGAYTVINQQFALHEGAAYQYLNREEDLGEEGLRQAKMSYKPVFLIEKGVVRERGLL</sequence>
<accession>A0A923LD14</accession>
<dbReference type="PIRSF" id="PIRSF018688">
    <property type="entry name" value="UCP018688"/>
    <property type="match status" value="1"/>
</dbReference>